<evidence type="ECO:0000313" key="2">
    <source>
        <dbReference type="Proteomes" id="UP001596958"/>
    </source>
</evidence>
<sequence length="75" mass="8361">MFTAYFKYISLLLISGLILTFYRATLPAIHIGLKSLNAVSIIKAGEKHHFSLLNDVILPFFPVLNKGELLSGNKK</sequence>
<organism evidence="1 2">
    <name type="scientific">Mucilaginibacter calamicampi</name>
    <dbReference type="NCBI Taxonomy" id="1302352"/>
    <lineage>
        <taxon>Bacteria</taxon>
        <taxon>Pseudomonadati</taxon>
        <taxon>Bacteroidota</taxon>
        <taxon>Sphingobacteriia</taxon>
        <taxon>Sphingobacteriales</taxon>
        <taxon>Sphingobacteriaceae</taxon>
        <taxon>Mucilaginibacter</taxon>
    </lineage>
</organism>
<protein>
    <submittedName>
        <fullName evidence="1">Uncharacterized protein</fullName>
    </submittedName>
</protein>
<accession>A0ABW2YYI5</accession>
<reference evidence="2" key="1">
    <citation type="journal article" date="2019" name="Int. J. Syst. Evol. Microbiol.">
        <title>The Global Catalogue of Microorganisms (GCM) 10K type strain sequencing project: providing services to taxonomists for standard genome sequencing and annotation.</title>
        <authorList>
            <consortium name="The Broad Institute Genomics Platform"/>
            <consortium name="The Broad Institute Genome Sequencing Center for Infectious Disease"/>
            <person name="Wu L."/>
            <person name="Ma J."/>
        </authorList>
    </citation>
    <scope>NUCLEOTIDE SEQUENCE [LARGE SCALE GENOMIC DNA]</scope>
    <source>
        <strain evidence="2">CCUG 63418</strain>
    </source>
</reference>
<comment type="caution">
    <text evidence="1">The sequence shown here is derived from an EMBL/GenBank/DDBJ whole genome shotgun (WGS) entry which is preliminary data.</text>
</comment>
<dbReference type="Proteomes" id="UP001596958">
    <property type="component" value="Unassembled WGS sequence"/>
</dbReference>
<evidence type="ECO:0000313" key="1">
    <source>
        <dbReference type="EMBL" id="MFD0750898.1"/>
    </source>
</evidence>
<dbReference type="EMBL" id="JBHTHU010000009">
    <property type="protein sequence ID" value="MFD0750898.1"/>
    <property type="molecule type" value="Genomic_DNA"/>
</dbReference>
<gene>
    <name evidence="1" type="ORF">ACFQZS_12150</name>
</gene>
<dbReference type="RefSeq" id="WP_377100582.1">
    <property type="nucleotide sequence ID" value="NZ_JBHTHU010000009.1"/>
</dbReference>
<keyword evidence="2" id="KW-1185">Reference proteome</keyword>
<proteinExistence type="predicted"/>
<name>A0ABW2YYI5_9SPHI</name>